<dbReference type="Gene3D" id="3.40.1360.10">
    <property type="match status" value="1"/>
</dbReference>
<dbReference type="RefSeq" id="WP_074692963.1">
    <property type="nucleotide sequence ID" value="NZ_FNOJ01000007.1"/>
</dbReference>
<evidence type="ECO:0000256" key="5">
    <source>
        <dbReference type="ARBA" id="ARBA00022705"/>
    </source>
</evidence>
<dbReference type="InterPro" id="IPR006295">
    <property type="entry name" value="DNA_primase_DnaG"/>
</dbReference>
<evidence type="ECO:0000256" key="3">
    <source>
        <dbReference type="ARBA" id="ARBA00022679"/>
    </source>
</evidence>
<dbReference type="InterPro" id="IPR013264">
    <property type="entry name" value="DNAG_N"/>
</dbReference>
<dbReference type="NCBIfam" id="TIGR01391">
    <property type="entry name" value="dnaG"/>
    <property type="match status" value="1"/>
</dbReference>
<dbReference type="Gene3D" id="1.10.860.10">
    <property type="entry name" value="DNAb Helicase, Chain A"/>
    <property type="match status" value="1"/>
</dbReference>
<dbReference type="GO" id="GO:0008270">
    <property type="term" value="F:zinc ion binding"/>
    <property type="evidence" value="ECO:0007669"/>
    <property type="project" value="UniProtKB-UniRule"/>
</dbReference>
<dbReference type="InterPro" id="IPR034151">
    <property type="entry name" value="TOPRIM_DnaG_bac"/>
</dbReference>
<dbReference type="InterPro" id="IPR036977">
    <property type="entry name" value="DNA_primase_Znf_CHC2"/>
</dbReference>
<dbReference type="InterPro" id="IPR016136">
    <property type="entry name" value="DNA_helicase_N/primase_C"/>
</dbReference>
<dbReference type="InterPro" id="IPR037068">
    <property type="entry name" value="DNA_primase_core_N_sf"/>
</dbReference>
<accession>A0A1H2U828</accession>
<evidence type="ECO:0000256" key="11">
    <source>
        <dbReference type="ARBA" id="ARBA00023163"/>
    </source>
</evidence>
<dbReference type="Proteomes" id="UP000182589">
    <property type="component" value="Unassembled WGS sequence"/>
</dbReference>
<evidence type="ECO:0000256" key="9">
    <source>
        <dbReference type="ARBA" id="ARBA00022842"/>
    </source>
</evidence>
<keyword evidence="10 12" id="KW-0238">DNA-binding</keyword>
<keyword evidence="7 12" id="KW-0863">Zinc-finger</keyword>
<evidence type="ECO:0000256" key="2">
    <source>
        <dbReference type="ARBA" id="ARBA00022515"/>
    </source>
</evidence>
<evidence type="ECO:0000256" key="14">
    <source>
        <dbReference type="PIRSR" id="PIRSR002811-1"/>
    </source>
</evidence>
<evidence type="ECO:0000256" key="4">
    <source>
        <dbReference type="ARBA" id="ARBA00022695"/>
    </source>
</evidence>
<keyword evidence="6 12" id="KW-0479">Metal-binding</keyword>
<keyword evidence="3 12" id="KW-0808">Transferase</keyword>
<dbReference type="GO" id="GO:1990077">
    <property type="term" value="C:primosome complex"/>
    <property type="evidence" value="ECO:0007669"/>
    <property type="project" value="UniProtKB-KW"/>
</dbReference>
<keyword evidence="4 12" id="KW-0548">Nucleotidyltransferase</keyword>
<comment type="domain">
    <text evidence="12">Contains an N-terminal zinc-binding domain, a central core domain that contains the primase activity, and a C-terminal DnaB-binding domain.</text>
</comment>
<dbReference type="GO" id="GO:0006269">
    <property type="term" value="P:DNA replication, synthesis of primer"/>
    <property type="evidence" value="ECO:0007669"/>
    <property type="project" value="UniProtKB-UniRule"/>
</dbReference>
<dbReference type="Gene3D" id="3.90.980.10">
    <property type="entry name" value="DNA primase, catalytic core, N-terminal domain"/>
    <property type="match status" value="1"/>
</dbReference>
<gene>
    <name evidence="12" type="primary">dnaG</name>
    <name evidence="16" type="ORF">SAMN04489725_10793</name>
</gene>
<comment type="cofactor">
    <cofactor evidence="12 13 14">
        <name>Zn(2+)</name>
        <dbReference type="ChEBI" id="CHEBI:29105"/>
    </cofactor>
    <text evidence="12 13 14">Binds 1 zinc ion per monomer.</text>
</comment>
<comment type="subunit">
    <text evidence="12">Monomer. Interacts with DnaB.</text>
</comment>
<dbReference type="Pfam" id="PF13155">
    <property type="entry name" value="Toprim_2"/>
    <property type="match status" value="1"/>
</dbReference>
<dbReference type="GO" id="GO:0005737">
    <property type="term" value="C:cytoplasm"/>
    <property type="evidence" value="ECO:0007669"/>
    <property type="project" value="TreeGrafter"/>
</dbReference>
<keyword evidence="17" id="KW-1185">Reference proteome</keyword>
<dbReference type="Pfam" id="PF01807">
    <property type="entry name" value="Zn_ribbon_DnaG"/>
    <property type="match status" value="1"/>
</dbReference>
<organism evidence="16 17">
    <name type="scientific">Alicyclobacillus hesperidum</name>
    <dbReference type="NCBI Taxonomy" id="89784"/>
    <lineage>
        <taxon>Bacteria</taxon>
        <taxon>Bacillati</taxon>
        <taxon>Bacillota</taxon>
        <taxon>Bacilli</taxon>
        <taxon>Bacillales</taxon>
        <taxon>Alicyclobacillaceae</taxon>
        <taxon>Alicyclobacillus</taxon>
    </lineage>
</organism>
<name>A0A1H2U828_9BACL</name>
<dbReference type="InterPro" id="IPR019475">
    <property type="entry name" value="DNA_primase_DnaB-bd"/>
</dbReference>
<dbReference type="GO" id="GO:0000428">
    <property type="term" value="C:DNA-directed RNA polymerase complex"/>
    <property type="evidence" value="ECO:0007669"/>
    <property type="project" value="UniProtKB-KW"/>
</dbReference>
<proteinExistence type="inferred from homology"/>
<sequence>MNVPDSFLESLRQQVDIVEVVSEYVQLRKNGRSLTGLCPFHNERTPSFSVSPERQMYHCFGCGAGGTVFRFIMDIEGLPFAEAVAYLAERQGIALPAHFGVGRTASNPKLERFREAHALAAKVFNHILMNTDAGVQALNYLLSRGISRTTIMSYQLGFAPKPGNVLIPFLKRKGFSESELLECGLAVELGSAVTDRFRGRVMIPIADRKGRVVAFGGRAMDEGVKPKYLNSPEYELFHKSQLLFHYHLARKAIRKEKQALLLEGYMDVIAVQQAGIEHGVATLGTSLTEEQAHLLKADCDKVVIAYDGDQAGRKATVRAIDILEGVGISPLVLRIPDGMDPDEYIRANGATAFARLLNRNTLSVVQFLLDELRQGAQLVSAVGRTEFVRQALRILAERATPVEQEYELRNLSQEFNLSVETLKEELRTFSKQSKRRTFGRETSGSKTVAQPLARADQQASIRLLQAVLFSREAAEYLMEKGLTELAEPVQTALLSNLYAWRLENPDGSPSAFVDQLEDESLAHFASSLFFYEVPEFSTALLDDYLRALELHRLEQLHRSLLRQWIEAEAGGDEERSTEIKLQVEQIQDQIATLKQPRAIHAE</sequence>
<dbReference type="SMART" id="SM00493">
    <property type="entry name" value="TOPRIM"/>
    <property type="match status" value="1"/>
</dbReference>
<dbReference type="PANTHER" id="PTHR30313">
    <property type="entry name" value="DNA PRIMASE"/>
    <property type="match status" value="1"/>
</dbReference>
<comment type="function">
    <text evidence="12 13">RNA polymerase that catalyzes the synthesis of short RNA molecules used as primers for DNA polymerase during DNA replication.</text>
</comment>
<dbReference type="PROSITE" id="PS50880">
    <property type="entry name" value="TOPRIM"/>
    <property type="match status" value="1"/>
</dbReference>
<evidence type="ECO:0000256" key="8">
    <source>
        <dbReference type="ARBA" id="ARBA00022833"/>
    </source>
</evidence>
<dbReference type="InterPro" id="IPR030846">
    <property type="entry name" value="DnaG_bac"/>
</dbReference>
<dbReference type="EMBL" id="FNOJ01000007">
    <property type="protein sequence ID" value="SDW52316.1"/>
    <property type="molecule type" value="Genomic_DNA"/>
</dbReference>
<evidence type="ECO:0000256" key="6">
    <source>
        <dbReference type="ARBA" id="ARBA00022723"/>
    </source>
</evidence>
<keyword evidence="11 12" id="KW-0804">Transcription</keyword>
<dbReference type="STRING" id="89784.SAMN04489725_10793"/>
<dbReference type="GO" id="GO:0003899">
    <property type="term" value="F:DNA-directed RNA polymerase activity"/>
    <property type="evidence" value="ECO:0007669"/>
    <property type="project" value="UniProtKB-UniRule"/>
</dbReference>
<evidence type="ECO:0000256" key="12">
    <source>
        <dbReference type="HAMAP-Rule" id="MF_00974"/>
    </source>
</evidence>
<evidence type="ECO:0000256" key="7">
    <source>
        <dbReference type="ARBA" id="ARBA00022771"/>
    </source>
</evidence>
<dbReference type="CDD" id="cd03364">
    <property type="entry name" value="TOPRIM_DnaG_primases"/>
    <property type="match status" value="1"/>
</dbReference>
<dbReference type="HAMAP" id="MF_00974">
    <property type="entry name" value="DNA_primase_DnaG"/>
    <property type="match status" value="1"/>
</dbReference>
<protein>
    <recommendedName>
        <fullName evidence="12 13">DNA primase</fullName>
        <ecNumber evidence="12">2.7.7.101</ecNumber>
    </recommendedName>
</protein>
<dbReference type="PANTHER" id="PTHR30313:SF2">
    <property type="entry name" value="DNA PRIMASE"/>
    <property type="match status" value="1"/>
</dbReference>
<keyword evidence="9" id="KW-0460">Magnesium</keyword>
<reference evidence="17" key="1">
    <citation type="submission" date="2016-10" db="EMBL/GenBank/DDBJ databases">
        <authorList>
            <person name="Varghese N."/>
        </authorList>
    </citation>
    <scope>NUCLEOTIDE SEQUENCE [LARGE SCALE GENOMIC DNA]</scope>
    <source>
        <strain evidence="17">DSM 12489</strain>
    </source>
</reference>
<keyword evidence="8 12" id="KW-0862">Zinc</keyword>
<evidence type="ECO:0000256" key="13">
    <source>
        <dbReference type="PIRNR" id="PIRNR002811"/>
    </source>
</evidence>
<dbReference type="Pfam" id="PF08275">
    <property type="entry name" value="DNAG_N"/>
    <property type="match status" value="1"/>
</dbReference>
<feature type="zinc finger region" description="CHC2-type" evidence="12 14">
    <location>
        <begin position="38"/>
        <end position="62"/>
    </location>
</feature>
<dbReference type="SUPFAM" id="SSF57783">
    <property type="entry name" value="Zinc beta-ribbon"/>
    <property type="match status" value="1"/>
</dbReference>
<dbReference type="InterPro" id="IPR050219">
    <property type="entry name" value="DnaG_primase"/>
</dbReference>
<dbReference type="FunFam" id="3.90.580.10:FF:000001">
    <property type="entry name" value="DNA primase"/>
    <property type="match status" value="1"/>
</dbReference>
<comment type="catalytic activity">
    <reaction evidence="12">
        <text>ssDNA + n NTP = ssDNA/pppN(pN)n-1 hybrid + (n-1) diphosphate.</text>
        <dbReference type="EC" id="2.7.7.101"/>
    </reaction>
</comment>
<dbReference type="PIRSF" id="PIRSF002811">
    <property type="entry name" value="DnaG"/>
    <property type="match status" value="1"/>
</dbReference>
<keyword evidence="1 12" id="KW-0240">DNA-directed RNA polymerase</keyword>
<dbReference type="AlphaFoldDB" id="A0A1H2U828"/>
<dbReference type="Pfam" id="PF10410">
    <property type="entry name" value="DnaB_bind"/>
    <property type="match status" value="1"/>
</dbReference>
<comment type="similarity">
    <text evidence="12 13">Belongs to the DnaG primase family.</text>
</comment>
<feature type="domain" description="Toprim" evidence="15">
    <location>
        <begin position="257"/>
        <end position="336"/>
    </location>
</feature>
<evidence type="ECO:0000313" key="17">
    <source>
        <dbReference type="Proteomes" id="UP000182589"/>
    </source>
</evidence>
<evidence type="ECO:0000313" key="16">
    <source>
        <dbReference type="EMBL" id="SDW52316.1"/>
    </source>
</evidence>
<evidence type="ECO:0000256" key="10">
    <source>
        <dbReference type="ARBA" id="ARBA00023125"/>
    </source>
</evidence>
<evidence type="ECO:0000259" key="15">
    <source>
        <dbReference type="PROSITE" id="PS50880"/>
    </source>
</evidence>
<dbReference type="InterPro" id="IPR006171">
    <property type="entry name" value="TOPRIM_dom"/>
</dbReference>
<keyword evidence="2 12" id="KW-0639">Primosome</keyword>
<dbReference type="EC" id="2.7.7.101" evidence="12"/>
<dbReference type="GO" id="GO:0003677">
    <property type="term" value="F:DNA binding"/>
    <property type="evidence" value="ECO:0007669"/>
    <property type="project" value="UniProtKB-KW"/>
</dbReference>
<evidence type="ECO:0000256" key="1">
    <source>
        <dbReference type="ARBA" id="ARBA00022478"/>
    </source>
</evidence>
<keyword evidence="5 12" id="KW-0235">DNA replication</keyword>
<dbReference type="SMART" id="SM00400">
    <property type="entry name" value="ZnF_CHCC"/>
    <property type="match status" value="1"/>
</dbReference>
<dbReference type="SUPFAM" id="SSF56731">
    <property type="entry name" value="DNA primase core"/>
    <property type="match status" value="1"/>
</dbReference>
<dbReference type="InterPro" id="IPR002694">
    <property type="entry name" value="Znf_CHC2"/>
</dbReference>
<dbReference type="Gene3D" id="3.90.580.10">
    <property type="entry name" value="Zinc finger, CHC2-type domain"/>
    <property type="match status" value="1"/>
</dbReference>